<sequence length="152" mass="15914">MPGAVAYHQDTAAEEVRPEPDGAVLCLAGGREKRFDLVVGADGYRSVVRAATRAAAVARPHAGSGAVKAPQDATALERCLRSAANWTGAAAACDAERAPTGRAVVELGRRLGRARVQSAPDRAALDQRGPEEWWRAAADGERGFGGHALHRP</sequence>
<gene>
    <name evidence="1" type="ORF">GCM10009544_62690</name>
</gene>
<accession>A0ABN1BAU2</accession>
<dbReference type="Proteomes" id="UP001499895">
    <property type="component" value="Unassembled WGS sequence"/>
</dbReference>
<proteinExistence type="predicted"/>
<protein>
    <recommendedName>
        <fullName evidence="3">FAD-binding domain-containing protein</fullName>
    </recommendedName>
</protein>
<dbReference type="RefSeq" id="WP_344097407.1">
    <property type="nucleotide sequence ID" value="NZ_BAAAHB010000138.1"/>
</dbReference>
<evidence type="ECO:0000313" key="1">
    <source>
        <dbReference type="EMBL" id="GAA0493866.1"/>
    </source>
</evidence>
<reference evidence="1 2" key="1">
    <citation type="journal article" date="2019" name="Int. J. Syst. Evol. Microbiol.">
        <title>The Global Catalogue of Microorganisms (GCM) 10K type strain sequencing project: providing services to taxonomists for standard genome sequencing and annotation.</title>
        <authorList>
            <consortium name="The Broad Institute Genomics Platform"/>
            <consortium name="The Broad Institute Genome Sequencing Center for Infectious Disease"/>
            <person name="Wu L."/>
            <person name="Ma J."/>
        </authorList>
    </citation>
    <scope>NUCLEOTIDE SEQUENCE [LARGE SCALE GENOMIC DNA]</scope>
    <source>
        <strain evidence="1 2">JCM 10649</strain>
    </source>
</reference>
<name>A0ABN1BAU2_9ACTN</name>
<evidence type="ECO:0000313" key="2">
    <source>
        <dbReference type="Proteomes" id="UP001499895"/>
    </source>
</evidence>
<dbReference type="EMBL" id="BAAAHB010000138">
    <property type="protein sequence ID" value="GAA0493866.1"/>
    <property type="molecule type" value="Genomic_DNA"/>
</dbReference>
<keyword evidence="2" id="KW-1185">Reference proteome</keyword>
<dbReference type="Gene3D" id="3.50.50.60">
    <property type="entry name" value="FAD/NAD(P)-binding domain"/>
    <property type="match status" value="1"/>
</dbReference>
<organism evidence="1 2">
    <name type="scientific">Streptomyces stramineus</name>
    <dbReference type="NCBI Taxonomy" id="173861"/>
    <lineage>
        <taxon>Bacteria</taxon>
        <taxon>Bacillati</taxon>
        <taxon>Actinomycetota</taxon>
        <taxon>Actinomycetes</taxon>
        <taxon>Kitasatosporales</taxon>
        <taxon>Streptomycetaceae</taxon>
        <taxon>Streptomyces</taxon>
    </lineage>
</organism>
<evidence type="ECO:0008006" key="3">
    <source>
        <dbReference type="Google" id="ProtNLM"/>
    </source>
</evidence>
<dbReference type="SUPFAM" id="SSF51905">
    <property type="entry name" value="FAD/NAD(P)-binding domain"/>
    <property type="match status" value="1"/>
</dbReference>
<dbReference type="InterPro" id="IPR036188">
    <property type="entry name" value="FAD/NAD-bd_sf"/>
</dbReference>
<comment type="caution">
    <text evidence="1">The sequence shown here is derived from an EMBL/GenBank/DDBJ whole genome shotgun (WGS) entry which is preliminary data.</text>
</comment>